<gene>
    <name evidence="1" type="ORF">BU23DRAFT_603376</name>
</gene>
<dbReference type="Proteomes" id="UP000800036">
    <property type="component" value="Unassembled WGS sequence"/>
</dbReference>
<dbReference type="EMBL" id="ML976742">
    <property type="protein sequence ID" value="KAF1966750.1"/>
    <property type="molecule type" value="Genomic_DNA"/>
</dbReference>
<organism evidence="1 2">
    <name type="scientific">Bimuria novae-zelandiae CBS 107.79</name>
    <dbReference type="NCBI Taxonomy" id="1447943"/>
    <lineage>
        <taxon>Eukaryota</taxon>
        <taxon>Fungi</taxon>
        <taxon>Dikarya</taxon>
        <taxon>Ascomycota</taxon>
        <taxon>Pezizomycotina</taxon>
        <taxon>Dothideomycetes</taxon>
        <taxon>Pleosporomycetidae</taxon>
        <taxon>Pleosporales</taxon>
        <taxon>Massarineae</taxon>
        <taxon>Didymosphaeriaceae</taxon>
        <taxon>Bimuria</taxon>
    </lineage>
</organism>
<keyword evidence="2" id="KW-1185">Reference proteome</keyword>
<dbReference type="OrthoDB" id="3358371at2759"/>
<dbReference type="AlphaFoldDB" id="A0A6A5UQQ0"/>
<protein>
    <recommendedName>
        <fullName evidence="3">NmrA-like domain-containing protein</fullName>
    </recommendedName>
</protein>
<evidence type="ECO:0008006" key="3">
    <source>
        <dbReference type="Google" id="ProtNLM"/>
    </source>
</evidence>
<reference evidence="1" key="1">
    <citation type="journal article" date="2020" name="Stud. Mycol.">
        <title>101 Dothideomycetes genomes: a test case for predicting lifestyles and emergence of pathogens.</title>
        <authorList>
            <person name="Haridas S."/>
            <person name="Albert R."/>
            <person name="Binder M."/>
            <person name="Bloem J."/>
            <person name="Labutti K."/>
            <person name="Salamov A."/>
            <person name="Andreopoulos B."/>
            <person name="Baker S."/>
            <person name="Barry K."/>
            <person name="Bills G."/>
            <person name="Bluhm B."/>
            <person name="Cannon C."/>
            <person name="Castanera R."/>
            <person name="Culley D."/>
            <person name="Daum C."/>
            <person name="Ezra D."/>
            <person name="Gonzalez J."/>
            <person name="Henrissat B."/>
            <person name="Kuo A."/>
            <person name="Liang C."/>
            <person name="Lipzen A."/>
            <person name="Lutzoni F."/>
            <person name="Magnuson J."/>
            <person name="Mondo S."/>
            <person name="Nolan M."/>
            <person name="Ohm R."/>
            <person name="Pangilinan J."/>
            <person name="Park H.-J."/>
            <person name="Ramirez L."/>
            <person name="Alfaro M."/>
            <person name="Sun H."/>
            <person name="Tritt A."/>
            <person name="Yoshinaga Y."/>
            <person name="Zwiers L.-H."/>
            <person name="Turgeon B."/>
            <person name="Goodwin S."/>
            <person name="Spatafora J."/>
            <person name="Crous P."/>
            <person name="Grigoriev I."/>
        </authorList>
    </citation>
    <scope>NUCLEOTIDE SEQUENCE</scope>
    <source>
        <strain evidence="1">CBS 107.79</strain>
    </source>
</reference>
<dbReference type="InterPro" id="IPR036291">
    <property type="entry name" value="NAD(P)-bd_dom_sf"/>
</dbReference>
<accession>A0A6A5UQQ0</accession>
<sequence>MSTSHENLAGSAEQPVTNSRNLRVVIVVGINGRQGTSVANAFLKDGRYRKFGYQAGMAHTDSAARIIKDMDVGFGYRLLDAAAATSGLQTLIMSTLPVIGLDGARCAMHLAEREFEAKREHICYLGRCLPELGQKTIVVKPALRMEDYRLTLQMHGDGTLSFGTTAPAQARFHWINMAEDFGAFVHTLASRFPSKSFAFAAYSDSVSGEKICALISKISGVPCKYLQYTNDQIGPAGNDITYFEAYLKDVLPEQLKGLRNGVIKDQSTSSEGVPQDIDEVDEESIDRQRTINDMSEEELIEVYEAMAPEISPNGVLEGPFMGYQTEESVQEFMEHFSLDERFKMASLRYITLEEQSIC</sequence>
<evidence type="ECO:0000313" key="2">
    <source>
        <dbReference type="Proteomes" id="UP000800036"/>
    </source>
</evidence>
<name>A0A6A5UQQ0_9PLEO</name>
<evidence type="ECO:0000313" key="1">
    <source>
        <dbReference type="EMBL" id="KAF1966750.1"/>
    </source>
</evidence>
<proteinExistence type="predicted"/>
<dbReference type="Gene3D" id="3.40.50.720">
    <property type="entry name" value="NAD(P)-binding Rossmann-like Domain"/>
    <property type="match status" value="1"/>
</dbReference>
<dbReference type="SUPFAM" id="SSF51735">
    <property type="entry name" value="NAD(P)-binding Rossmann-fold domains"/>
    <property type="match status" value="1"/>
</dbReference>
<dbReference type="Gene3D" id="3.90.25.10">
    <property type="entry name" value="UDP-galactose 4-epimerase, domain 1"/>
    <property type="match status" value="1"/>
</dbReference>